<protein>
    <recommendedName>
        <fullName evidence="3">BetR domain-containing protein</fullName>
    </recommendedName>
</protein>
<sequence length="356" mass="41551">MKEFTTQTIAIQLALFRLIAAKHTPEEDWVNDSRNLLKIEMRPLKNRINGSTQLTMKELLTLSKYYSITLDDIEIEAELDLRVKWKNTLCSPLQESKCPHSQHSIRSMPVLDENLEGIANHIDAVILDLSTHSQAERISMKTIYTDLPLFYTLPYKELFYFMLYSYYHHLVSKDRSYEDFVDMLADRDIEQRFLSLKSIYDQAYCQEIWTNDILNNTLQILKECMLHRKIKSKNNFSLIMKQLDTLITHVEELSTDPNRQTELGLELRRLNTVRPNGFTLIEDSNGNSRLINQLFMLDFFVTSNPNLLISYQQIYNTTLAGSDLFATSSNAILAEYFNGLRDKLIHFKHTVNLPSM</sequence>
<evidence type="ECO:0000313" key="2">
    <source>
        <dbReference type="Proteomes" id="UP000625283"/>
    </source>
</evidence>
<reference evidence="1 2" key="1">
    <citation type="submission" date="2021-01" db="EMBL/GenBank/DDBJ databases">
        <title>C459-1 draft genome sequence.</title>
        <authorList>
            <person name="Zhang X.-F."/>
        </authorList>
    </citation>
    <scope>NUCLEOTIDE SEQUENCE [LARGE SCALE GENOMIC DNA]</scope>
    <source>
        <strain evidence="2">C459-1</strain>
    </source>
</reference>
<evidence type="ECO:0008006" key="3">
    <source>
        <dbReference type="Google" id="ProtNLM"/>
    </source>
</evidence>
<dbReference type="Proteomes" id="UP000625283">
    <property type="component" value="Unassembled WGS sequence"/>
</dbReference>
<comment type="caution">
    <text evidence="1">The sequence shown here is derived from an EMBL/GenBank/DDBJ whole genome shotgun (WGS) entry which is preliminary data.</text>
</comment>
<gene>
    <name evidence="1" type="ORF">JKG61_08005</name>
</gene>
<proteinExistence type="predicted"/>
<name>A0ABS1R1W7_9SPHI</name>
<organism evidence="1 2">
    <name type="scientific">Sphingobacterium faecale</name>
    <dbReference type="NCBI Taxonomy" id="2803775"/>
    <lineage>
        <taxon>Bacteria</taxon>
        <taxon>Pseudomonadati</taxon>
        <taxon>Bacteroidota</taxon>
        <taxon>Sphingobacteriia</taxon>
        <taxon>Sphingobacteriales</taxon>
        <taxon>Sphingobacteriaceae</taxon>
        <taxon>Sphingobacterium</taxon>
    </lineage>
</organism>
<keyword evidence="2" id="KW-1185">Reference proteome</keyword>
<evidence type="ECO:0000313" key="1">
    <source>
        <dbReference type="EMBL" id="MBL1408688.1"/>
    </source>
</evidence>
<accession>A0ABS1R1W7</accession>
<dbReference type="RefSeq" id="WP_202102438.1">
    <property type="nucleotide sequence ID" value="NZ_JAERTY010000003.1"/>
</dbReference>
<dbReference type="EMBL" id="JAERTY010000003">
    <property type="protein sequence ID" value="MBL1408688.1"/>
    <property type="molecule type" value="Genomic_DNA"/>
</dbReference>